<keyword evidence="6" id="KW-1185">Reference proteome</keyword>
<feature type="compositionally biased region" description="Polar residues" evidence="4">
    <location>
        <begin position="275"/>
        <end position="289"/>
    </location>
</feature>
<keyword evidence="2" id="KW-0804">Transcription</keyword>
<feature type="region of interest" description="Disordered" evidence="4">
    <location>
        <begin position="219"/>
        <end position="239"/>
    </location>
</feature>
<feature type="region of interest" description="Disordered" evidence="4">
    <location>
        <begin position="275"/>
        <end position="303"/>
    </location>
</feature>
<feature type="region of interest" description="SAW" evidence="3">
    <location>
        <begin position="581"/>
        <end position="656"/>
    </location>
</feature>
<gene>
    <name evidence="5" type="ORF">SLEP1_g19776</name>
</gene>
<dbReference type="EMBL" id="BPVZ01000028">
    <property type="protein sequence ID" value="GKV08093.1"/>
    <property type="molecule type" value="Genomic_DNA"/>
</dbReference>
<accession>A0AAV5J0E8</accession>
<evidence type="ECO:0000256" key="1">
    <source>
        <dbReference type="ARBA" id="ARBA00023015"/>
    </source>
</evidence>
<evidence type="ECO:0000256" key="2">
    <source>
        <dbReference type="ARBA" id="ARBA00023163"/>
    </source>
</evidence>
<name>A0AAV5J0E8_9ROSI</name>
<sequence>MGKEGDSGCPTDGIDLEDSILKYISEELMAEDMENNPSTFHNALALQAAEKSLYEVLGQNYPTRTTDNETQTQITMLYDCYQGAENPESCSSGNFDVQNSFGCSSSSNSSSFLPPWNGDCLENNTNRPSFFETPVPSNFFFQSTSSFRHRPSLSSQNNFSNNGGGAPGYPVSEFVIQQISQLVRTQFNKGVEEANRCLLKVNNQGEYLPTFLTKKKNHVQEDEDLEEGRNNKQSATSMDDETELLVMFDRMLACGGRREPHPSFIVSRSLQNMQSKTTLQPSVQTNYGSSNGGKAARGKKQQGNKKKVIYLRTPIISCAKAFSANDLTTAKGQLKQIKQHCAQFGDGTQRLAHVFVDALEARIAGTGIQIYTALSSNTKSIADVLKAFQLYIAVCPFIKCATIFANHSILKLVEEKKATTLYIIDFGIDFSGRGFRPDKAVQEAGRRLAMYCGRYNVPFEYNAIAQKWETIQIEDLKISPDEAVTVNSQNRFENLLDETVVENNPRDTVLNLIRKINPDMFIHSIVNGSHNAPFFVRRFREALFHYSALFDMFDAIIPRGDQIRLMFEKELWRQEVMNIVACEGTGRIERPETYRQWQFRSKRAGFRQRPLDPELMREFKGRLSHVYHNDFIVEQNGQWMLQGWKGRILFASSVWVPP</sequence>
<dbReference type="Pfam" id="PF03514">
    <property type="entry name" value="GRAS"/>
    <property type="match status" value="2"/>
</dbReference>
<dbReference type="AlphaFoldDB" id="A0AAV5J0E8"/>
<reference evidence="5 6" key="1">
    <citation type="journal article" date="2021" name="Commun. Biol.">
        <title>The genome of Shorea leprosula (Dipterocarpaceae) highlights the ecological relevance of drought in aseasonal tropical rainforests.</title>
        <authorList>
            <person name="Ng K.K.S."/>
            <person name="Kobayashi M.J."/>
            <person name="Fawcett J.A."/>
            <person name="Hatakeyama M."/>
            <person name="Paape T."/>
            <person name="Ng C.H."/>
            <person name="Ang C.C."/>
            <person name="Tnah L.H."/>
            <person name="Lee C.T."/>
            <person name="Nishiyama T."/>
            <person name="Sese J."/>
            <person name="O'Brien M.J."/>
            <person name="Copetti D."/>
            <person name="Mohd Noor M.I."/>
            <person name="Ong R.C."/>
            <person name="Putra M."/>
            <person name="Sireger I.Z."/>
            <person name="Indrioko S."/>
            <person name="Kosugi Y."/>
            <person name="Izuno A."/>
            <person name="Isagi Y."/>
            <person name="Lee S.L."/>
            <person name="Shimizu K.K."/>
        </authorList>
    </citation>
    <scope>NUCLEOTIDE SEQUENCE [LARGE SCALE GENOMIC DNA]</scope>
    <source>
        <strain evidence="5">214</strain>
    </source>
</reference>
<dbReference type="InterPro" id="IPR005202">
    <property type="entry name" value="TF_GRAS"/>
</dbReference>
<evidence type="ECO:0000256" key="3">
    <source>
        <dbReference type="PROSITE-ProRule" id="PRU01191"/>
    </source>
</evidence>
<evidence type="ECO:0000256" key="4">
    <source>
        <dbReference type="SAM" id="MobiDB-lite"/>
    </source>
</evidence>
<feature type="region of interest" description="Leucine repeat II (LRII)" evidence="3">
    <location>
        <begin position="443"/>
        <end position="475"/>
    </location>
</feature>
<organism evidence="5 6">
    <name type="scientific">Rubroshorea leprosula</name>
    <dbReference type="NCBI Taxonomy" id="152421"/>
    <lineage>
        <taxon>Eukaryota</taxon>
        <taxon>Viridiplantae</taxon>
        <taxon>Streptophyta</taxon>
        <taxon>Embryophyta</taxon>
        <taxon>Tracheophyta</taxon>
        <taxon>Spermatophyta</taxon>
        <taxon>Magnoliopsida</taxon>
        <taxon>eudicotyledons</taxon>
        <taxon>Gunneridae</taxon>
        <taxon>Pentapetalae</taxon>
        <taxon>rosids</taxon>
        <taxon>malvids</taxon>
        <taxon>Malvales</taxon>
        <taxon>Dipterocarpaceae</taxon>
        <taxon>Rubroshorea</taxon>
    </lineage>
</organism>
<comment type="caution">
    <text evidence="3">Lacks conserved residue(s) required for the propagation of feature annotation.</text>
</comment>
<proteinExistence type="inferred from homology"/>
<keyword evidence="1" id="KW-0805">Transcription regulation</keyword>
<comment type="similarity">
    <text evidence="3">Belongs to the GRAS family.</text>
</comment>
<dbReference type="PANTHER" id="PTHR31636">
    <property type="entry name" value="OSJNBA0084A10.13 PROTEIN-RELATED"/>
    <property type="match status" value="1"/>
</dbReference>
<evidence type="ECO:0008006" key="7">
    <source>
        <dbReference type="Google" id="ProtNLM"/>
    </source>
</evidence>
<evidence type="ECO:0000313" key="6">
    <source>
        <dbReference type="Proteomes" id="UP001054252"/>
    </source>
</evidence>
<dbReference type="Proteomes" id="UP001054252">
    <property type="component" value="Unassembled WGS sequence"/>
</dbReference>
<evidence type="ECO:0000313" key="5">
    <source>
        <dbReference type="EMBL" id="GKV08093.1"/>
    </source>
</evidence>
<dbReference type="PROSITE" id="PS50985">
    <property type="entry name" value="GRAS"/>
    <property type="match status" value="1"/>
</dbReference>
<protein>
    <recommendedName>
        <fullName evidence="7">Scarecrow-like protein 14</fullName>
    </recommendedName>
</protein>
<feature type="region of interest" description="Leucine repeat I (LRI)" evidence="3">
    <location>
        <begin position="309"/>
        <end position="369"/>
    </location>
</feature>
<comment type="caution">
    <text evidence="5">The sequence shown here is derived from an EMBL/GenBank/DDBJ whole genome shotgun (WGS) entry which is preliminary data.</text>
</comment>